<keyword evidence="11" id="KW-0456">Lyase</keyword>
<evidence type="ECO:0000256" key="6">
    <source>
        <dbReference type="ARBA" id="ARBA00022741"/>
    </source>
</evidence>
<dbReference type="SUPFAM" id="SSF102114">
    <property type="entry name" value="Radical SAM enzymes"/>
    <property type="match status" value="1"/>
</dbReference>
<evidence type="ECO:0000256" key="4">
    <source>
        <dbReference type="ARBA" id="ARBA00022691"/>
    </source>
</evidence>
<gene>
    <name evidence="14" type="primary">moaA</name>
    <name evidence="14" type="ORF">CARN2_2515</name>
</gene>
<dbReference type="GO" id="GO:0046872">
    <property type="term" value="F:metal ion binding"/>
    <property type="evidence" value="ECO:0007669"/>
    <property type="project" value="UniProtKB-KW"/>
</dbReference>
<evidence type="ECO:0000256" key="2">
    <source>
        <dbReference type="ARBA" id="ARBA00012167"/>
    </source>
</evidence>
<comment type="caution">
    <text evidence="14">The sequence shown here is derived from an EMBL/GenBank/DDBJ whole genome shotgun (WGS) entry which is preliminary data.</text>
</comment>
<comment type="cofactor">
    <cofactor evidence="1">
        <name>[4Fe-4S] cluster</name>
        <dbReference type="ChEBI" id="CHEBI:49883"/>
    </cofactor>
</comment>
<dbReference type="GO" id="GO:0061798">
    <property type="term" value="F:GTP 3',8'-cyclase activity"/>
    <property type="evidence" value="ECO:0007669"/>
    <property type="project" value="UniProtKB-EC"/>
</dbReference>
<keyword evidence="9" id="KW-0342">GTP-binding</keyword>
<dbReference type="EC" id="4.1.99.22" evidence="2"/>
<sequence length="394" mass="43604">MALATLRQTVFADNVDMSERTIPIVDHRYASSVPTVPAHSLAPGALLADKLGRPLHDLRISITDRCNFRCTYCMPKEVFDAHYEFLRHADLLRFEEIERLARVFVGLGVRKLRITGGEPLLRKGVEDLVAMLAAIRTPDGEPVELTMTTNASILARKAEALARAGLHRVTVSLDAIDDAVFRRMNDMDFPVQTVLEGIAAAQAAGLHPVKVNMVVQRGVNDDQILPMIEHFRGSGVVLRFIEFMDVGNTNGWRMDQVLPSAELLARIAQRHPLHALDPTVLGETAERWLLDDGSLEIGAISSVTQAFCHDCNRARLSMEGKLYLCLFASHGHDLRALLRGNAQQGIQQASDADLQAALAQVWSRRDDRYSELRGSAAAQAQRAERRVEMSYIGG</sequence>
<dbReference type="PANTHER" id="PTHR22960:SF0">
    <property type="entry name" value="MOLYBDENUM COFACTOR BIOSYNTHESIS PROTEIN 1"/>
    <property type="match status" value="1"/>
</dbReference>
<dbReference type="GO" id="GO:0006777">
    <property type="term" value="P:Mo-molybdopterin cofactor biosynthetic process"/>
    <property type="evidence" value="ECO:0007669"/>
    <property type="project" value="UniProtKB-KW"/>
</dbReference>
<feature type="domain" description="Radical SAM core" evidence="13">
    <location>
        <begin position="50"/>
        <end position="274"/>
    </location>
</feature>
<dbReference type="InterPro" id="IPR058240">
    <property type="entry name" value="rSAM_sf"/>
</dbReference>
<dbReference type="GO" id="GO:0061799">
    <property type="term" value="F:cyclic pyranopterin monophosphate synthase activity"/>
    <property type="evidence" value="ECO:0007669"/>
    <property type="project" value="TreeGrafter"/>
</dbReference>
<evidence type="ECO:0000256" key="1">
    <source>
        <dbReference type="ARBA" id="ARBA00001966"/>
    </source>
</evidence>
<keyword evidence="5" id="KW-0479">Metal-binding</keyword>
<dbReference type="InterPro" id="IPR006638">
    <property type="entry name" value="Elp3/MiaA/NifB-like_rSAM"/>
</dbReference>
<dbReference type="SFLD" id="SFLDG01386">
    <property type="entry name" value="main_SPASM_domain-containing"/>
    <property type="match status" value="1"/>
</dbReference>
<dbReference type="UniPathway" id="UPA00344"/>
<name>E6PPE7_9ZZZZ</name>
<reference evidence="14" key="1">
    <citation type="submission" date="2009-10" db="EMBL/GenBank/DDBJ databases">
        <title>Diversity of trophic interactions inside an arsenic-rich microbial ecosystem.</title>
        <authorList>
            <person name="Bertin P.N."/>
            <person name="Heinrich-Salmeron A."/>
            <person name="Pelletier E."/>
            <person name="Goulhen-Chollet F."/>
            <person name="Arsene-Ploetze F."/>
            <person name="Gallien S."/>
            <person name="Calteau A."/>
            <person name="Vallenet D."/>
            <person name="Casiot C."/>
            <person name="Chane-Woon-Ming B."/>
            <person name="Giloteaux L."/>
            <person name="Barakat M."/>
            <person name="Bonnefoy V."/>
            <person name="Bruneel O."/>
            <person name="Chandler M."/>
            <person name="Cleiss J."/>
            <person name="Duran R."/>
            <person name="Elbaz-Poulichet F."/>
            <person name="Fonknechten N."/>
            <person name="Lauga B."/>
            <person name="Mornico D."/>
            <person name="Ortet P."/>
            <person name="Schaeffer C."/>
            <person name="Siguier P."/>
            <person name="Alexander Thil Smith A."/>
            <person name="Van Dorsselaer A."/>
            <person name="Weissenbach J."/>
            <person name="Medigue C."/>
            <person name="Le Paslier D."/>
        </authorList>
    </citation>
    <scope>NUCLEOTIDE SEQUENCE</scope>
</reference>
<dbReference type="InterPro" id="IPR000385">
    <property type="entry name" value="MoaA_NifB_PqqE_Fe-S-bd_CS"/>
</dbReference>
<dbReference type="SMART" id="SM00729">
    <property type="entry name" value="Elp3"/>
    <property type="match status" value="1"/>
</dbReference>
<accession>E6PPE7</accession>
<evidence type="ECO:0000256" key="3">
    <source>
        <dbReference type="ARBA" id="ARBA00022485"/>
    </source>
</evidence>
<dbReference type="InterPro" id="IPR013785">
    <property type="entry name" value="Aldolase_TIM"/>
</dbReference>
<dbReference type="AlphaFoldDB" id="E6PPE7"/>
<evidence type="ECO:0000256" key="7">
    <source>
        <dbReference type="ARBA" id="ARBA00023004"/>
    </source>
</evidence>
<evidence type="ECO:0000256" key="12">
    <source>
        <dbReference type="ARBA" id="ARBA00048697"/>
    </source>
</evidence>
<dbReference type="CDD" id="cd01335">
    <property type="entry name" value="Radical_SAM"/>
    <property type="match status" value="1"/>
</dbReference>
<dbReference type="Gene3D" id="3.20.20.70">
    <property type="entry name" value="Aldolase class I"/>
    <property type="match status" value="1"/>
</dbReference>
<proteinExistence type="inferred from homology"/>
<evidence type="ECO:0000256" key="11">
    <source>
        <dbReference type="ARBA" id="ARBA00023239"/>
    </source>
</evidence>
<dbReference type="Pfam" id="PF06463">
    <property type="entry name" value="Mob_synth_C"/>
    <property type="match status" value="1"/>
</dbReference>
<evidence type="ECO:0000256" key="8">
    <source>
        <dbReference type="ARBA" id="ARBA00023014"/>
    </source>
</evidence>
<dbReference type="HAMAP" id="MF_01225_B">
    <property type="entry name" value="MoaA_B"/>
    <property type="match status" value="1"/>
</dbReference>
<dbReference type="InterPro" id="IPR013483">
    <property type="entry name" value="MoaA"/>
</dbReference>
<organism evidence="14">
    <name type="scientific">mine drainage metagenome</name>
    <dbReference type="NCBI Taxonomy" id="410659"/>
    <lineage>
        <taxon>unclassified sequences</taxon>
        <taxon>metagenomes</taxon>
        <taxon>ecological metagenomes</taxon>
    </lineage>
</organism>
<dbReference type="InterPro" id="IPR010505">
    <property type="entry name" value="MoaA_twitch"/>
</dbReference>
<evidence type="ECO:0000313" key="14">
    <source>
        <dbReference type="EMBL" id="CBH96799.1"/>
    </source>
</evidence>
<evidence type="ECO:0000256" key="5">
    <source>
        <dbReference type="ARBA" id="ARBA00022723"/>
    </source>
</evidence>
<dbReference type="GO" id="GO:0051539">
    <property type="term" value="F:4 iron, 4 sulfur cluster binding"/>
    <property type="evidence" value="ECO:0007669"/>
    <property type="project" value="UniProtKB-KW"/>
</dbReference>
<dbReference type="InterPro" id="IPR007197">
    <property type="entry name" value="rSAM"/>
</dbReference>
<dbReference type="InterPro" id="IPR040064">
    <property type="entry name" value="MoaA-like"/>
</dbReference>
<keyword evidence="8" id="KW-0411">Iron-sulfur</keyword>
<evidence type="ECO:0000256" key="10">
    <source>
        <dbReference type="ARBA" id="ARBA00023150"/>
    </source>
</evidence>
<dbReference type="GO" id="GO:0005525">
    <property type="term" value="F:GTP binding"/>
    <property type="evidence" value="ECO:0007669"/>
    <property type="project" value="UniProtKB-KW"/>
</dbReference>
<dbReference type="PROSITE" id="PS51918">
    <property type="entry name" value="RADICAL_SAM"/>
    <property type="match status" value="1"/>
</dbReference>
<keyword evidence="6" id="KW-0547">Nucleotide-binding</keyword>
<dbReference type="InterPro" id="IPR050105">
    <property type="entry name" value="MoCo_biosynth_MoaA/MoaC"/>
</dbReference>
<keyword evidence="3" id="KW-0004">4Fe-4S</keyword>
<keyword evidence="7" id="KW-0408">Iron</keyword>
<dbReference type="SFLD" id="SFLDG01383">
    <property type="entry name" value="cyclic_pyranopterin_phosphate"/>
    <property type="match status" value="1"/>
</dbReference>
<evidence type="ECO:0000259" key="13">
    <source>
        <dbReference type="PROSITE" id="PS51918"/>
    </source>
</evidence>
<dbReference type="NCBIfam" id="TIGR02666">
    <property type="entry name" value="moaA"/>
    <property type="match status" value="1"/>
</dbReference>
<keyword evidence="4" id="KW-0949">S-adenosyl-L-methionine</keyword>
<dbReference type="PANTHER" id="PTHR22960">
    <property type="entry name" value="MOLYBDOPTERIN COFACTOR SYNTHESIS PROTEIN A"/>
    <property type="match status" value="1"/>
</dbReference>
<dbReference type="SFLD" id="SFLDG01067">
    <property type="entry name" value="SPASM/twitch_domain_containing"/>
    <property type="match status" value="1"/>
</dbReference>
<dbReference type="PROSITE" id="PS01305">
    <property type="entry name" value="MOAA_NIFB_PQQE"/>
    <property type="match status" value="1"/>
</dbReference>
<comment type="catalytic activity">
    <reaction evidence="12">
        <text>GTP + AH2 + S-adenosyl-L-methionine = (8S)-3',8-cyclo-7,8-dihydroguanosine 5'-triphosphate + 5'-deoxyadenosine + L-methionine + A + H(+)</text>
        <dbReference type="Rhea" id="RHEA:49576"/>
        <dbReference type="ChEBI" id="CHEBI:13193"/>
        <dbReference type="ChEBI" id="CHEBI:15378"/>
        <dbReference type="ChEBI" id="CHEBI:17319"/>
        <dbReference type="ChEBI" id="CHEBI:17499"/>
        <dbReference type="ChEBI" id="CHEBI:37565"/>
        <dbReference type="ChEBI" id="CHEBI:57844"/>
        <dbReference type="ChEBI" id="CHEBI:59789"/>
        <dbReference type="ChEBI" id="CHEBI:131766"/>
        <dbReference type="EC" id="4.1.99.22"/>
    </reaction>
</comment>
<dbReference type="CDD" id="cd21117">
    <property type="entry name" value="Twitch_MoaA"/>
    <property type="match status" value="1"/>
</dbReference>
<evidence type="ECO:0000256" key="9">
    <source>
        <dbReference type="ARBA" id="ARBA00023134"/>
    </source>
</evidence>
<dbReference type="EMBL" id="CABM01000031">
    <property type="protein sequence ID" value="CBH96799.1"/>
    <property type="molecule type" value="Genomic_DNA"/>
</dbReference>
<dbReference type="SFLD" id="SFLDS00029">
    <property type="entry name" value="Radical_SAM"/>
    <property type="match status" value="1"/>
</dbReference>
<dbReference type="Pfam" id="PF04055">
    <property type="entry name" value="Radical_SAM"/>
    <property type="match status" value="1"/>
</dbReference>
<protein>
    <recommendedName>
        <fullName evidence="2">GTP 3',8-cyclase</fullName>
        <ecNumber evidence="2">4.1.99.22</ecNumber>
    </recommendedName>
</protein>
<keyword evidence="10" id="KW-0501">Molybdenum cofactor biosynthesis</keyword>